<accession>A0ABS4SA71</accession>
<dbReference type="Pfam" id="PF00440">
    <property type="entry name" value="TetR_N"/>
    <property type="match status" value="1"/>
</dbReference>
<evidence type="ECO:0000256" key="3">
    <source>
        <dbReference type="PROSITE-ProRule" id="PRU00335"/>
    </source>
</evidence>
<dbReference type="PANTHER" id="PTHR43479:SF11">
    <property type="entry name" value="ACREF_ENVCD OPERON REPRESSOR-RELATED"/>
    <property type="match status" value="1"/>
</dbReference>
<feature type="DNA-binding region" description="H-T-H motif" evidence="3">
    <location>
        <begin position="34"/>
        <end position="53"/>
    </location>
</feature>
<evidence type="ECO:0000256" key="2">
    <source>
        <dbReference type="ARBA" id="ARBA00023125"/>
    </source>
</evidence>
<reference evidence="5 6" key="1">
    <citation type="submission" date="2021-03" db="EMBL/GenBank/DDBJ databases">
        <title>Genomic Encyclopedia of Type Strains, Phase IV (KMG-IV): sequencing the most valuable type-strain genomes for metagenomic binning, comparative biology and taxonomic classification.</title>
        <authorList>
            <person name="Goeker M."/>
        </authorList>
    </citation>
    <scope>NUCLEOTIDE SEQUENCE [LARGE SCALE GENOMIC DNA]</scope>
    <source>
        <strain evidence="5 6">DSM 25790</strain>
    </source>
</reference>
<dbReference type="PANTHER" id="PTHR43479">
    <property type="entry name" value="ACREF/ENVCD OPERON REPRESSOR-RELATED"/>
    <property type="match status" value="1"/>
</dbReference>
<evidence type="ECO:0000256" key="1">
    <source>
        <dbReference type="ARBA" id="ARBA00022491"/>
    </source>
</evidence>
<name>A0ABS4SA71_9BACI</name>
<dbReference type="EMBL" id="JAGIKX010000018">
    <property type="protein sequence ID" value="MBP2258001.1"/>
    <property type="molecule type" value="Genomic_DNA"/>
</dbReference>
<organism evidence="5 6">
    <name type="scientific">Virgibacillus alimentarius</name>
    <dbReference type="NCBI Taxonomy" id="698769"/>
    <lineage>
        <taxon>Bacteria</taxon>
        <taxon>Bacillati</taxon>
        <taxon>Bacillota</taxon>
        <taxon>Bacilli</taxon>
        <taxon>Bacillales</taxon>
        <taxon>Bacillaceae</taxon>
        <taxon>Virgibacillus</taxon>
    </lineage>
</organism>
<sequence>MPKHTFYNLPEEKKGTLIDAAKKEFSRVPLFEASISNIVKVAKIPRGSFYQYFEGKEDVFFYLLEKRTEDMNKKFIAILRQNKGDLFKAFLEVFKHLLYDFKNPENRNFFKHTFLNMNHEIEIIFYKMFHENKREDDLTSINAILDKEKLNIENEYELPHVMQILKIVTVQNLIQNFAKEISFEKAIEKYELEINLLKNGLYKDKSSYFIE</sequence>
<dbReference type="PROSITE" id="PS50977">
    <property type="entry name" value="HTH_TETR_2"/>
    <property type="match status" value="1"/>
</dbReference>
<evidence type="ECO:0000313" key="5">
    <source>
        <dbReference type="EMBL" id="MBP2258001.1"/>
    </source>
</evidence>
<dbReference type="InterPro" id="IPR009057">
    <property type="entry name" value="Homeodomain-like_sf"/>
</dbReference>
<proteinExistence type="predicted"/>
<dbReference type="Proteomes" id="UP001519294">
    <property type="component" value="Unassembled WGS sequence"/>
</dbReference>
<keyword evidence="6" id="KW-1185">Reference proteome</keyword>
<dbReference type="Gene3D" id="1.10.357.10">
    <property type="entry name" value="Tetracycline Repressor, domain 2"/>
    <property type="match status" value="1"/>
</dbReference>
<comment type="caution">
    <text evidence="5">The sequence shown here is derived from an EMBL/GenBank/DDBJ whole genome shotgun (WGS) entry which is preliminary data.</text>
</comment>
<keyword evidence="2 3" id="KW-0238">DNA-binding</keyword>
<dbReference type="RefSeq" id="WP_226371257.1">
    <property type="nucleotide sequence ID" value="NZ_JAGIKX010000018.1"/>
</dbReference>
<dbReference type="SUPFAM" id="SSF46689">
    <property type="entry name" value="Homeodomain-like"/>
    <property type="match status" value="1"/>
</dbReference>
<protein>
    <submittedName>
        <fullName evidence="5">AcrR family transcriptional regulator</fullName>
    </submittedName>
</protein>
<dbReference type="Pfam" id="PF17924">
    <property type="entry name" value="TetR_C_19"/>
    <property type="match status" value="1"/>
</dbReference>
<gene>
    <name evidence="5" type="ORF">J2Z81_001971</name>
</gene>
<dbReference type="InterPro" id="IPR050624">
    <property type="entry name" value="HTH-type_Tx_Regulator"/>
</dbReference>
<feature type="domain" description="HTH tetR-type" evidence="4">
    <location>
        <begin position="11"/>
        <end position="71"/>
    </location>
</feature>
<dbReference type="InterPro" id="IPR001647">
    <property type="entry name" value="HTH_TetR"/>
</dbReference>
<evidence type="ECO:0000313" key="6">
    <source>
        <dbReference type="Proteomes" id="UP001519294"/>
    </source>
</evidence>
<evidence type="ECO:0000259" key="4">
    <source>
        <dbReference type="PROSITE" id="PS50977"/>
    </source>
</evidence>
<keyword evidence="1" id="KW-0678">Repressor</keyword>